<reference evidence="2 3" key="1">
    <citation type="submission" date="2019-05" db="EMBL/GenBank/DDBJ databases">
        <title>Another draft genome of Portunus trituberculatus and its Hox gene families provides insights of decapod evolution.</title>
        <authorList>
            <person name="Jeong J.-H."/>
            <person name="Song I."/>
            <person name="Kim S."/>
            <person name="Choi T."/>
            <person name="Kim D."/>
            <person name="Ryu S."/>
            <person name="Kim W."/>
        </authorList>
    </citation>
    <scope>NUCLEOTIDE SEQUENCE [LARGE SCALE GENOMIC DNA]</scope>
    <source>
        <tissue evidence="2">Muscle</tissue>
    </source>
</reference>
<comment type="caution">
    <text evidence="2">The sequence shown here is derived from an EMBL/GenBank/DDBJ whole genome shotgun (WGS) entry which is preliminary data.</text>
</comment>
<accession>A0A5B7FGY8</accession>
<feature type="region of interest" description="Disordered" evidence="1">
    <location>
        <begin position="1"/>
        <end position="29"/>
    </location>
</feature>
<name>A0A5B7FGY8_PORTR</name>
<evidence type="ECO:0000256" key="1">
    <source>
        <dbReference type="SAM" id="MobiDB-lite"/>
    </source>
</evidence>
<dbReference type="Proteomes" id="UP000324222">
    <property type="component" value="Unassembled WGS sequence"/>
</dbReference>
<dbReference type="EMBL" id="VSRR010006332">
    <property type="protein sequence ID" value="MPC44539.1"/>
    <property type="molecule type" value="Genomic_DNA"/>
</dbReference>
<keyword evidence="3" id="KW-1185">Reference proteome</keyword>
<protein>
    <submittedName>
        <fullName evidence="2">Uncharacterized protein</fullName>
    </submittedName>
</protein>
<gene>
    <name evidence="2" type="ORF">E2C01_038213</name>
</gene>
<evidence type="ECO:0000313" key="3">
    <source>
        <dbReference type="Proteomes" id="UP000324222"/>
    </source>
</evidence>
<sequence length="121" mass="13156">MANVVTPVSHGCHVTQGQGKKDRSEGPTRSVRAVVASPGVYCISQALKLEMWPTHGAWQVTPTHARPRTYLPCTYGICSFDTPGQWTPLPHRPITKPVFTYTSITCNASSSVRPLVGAPLR</sequence>
<proteinExistence type="predicted"/>
<organism evidence="2 3">
    <name type="scientific">Portunus trituberculatus</name>
    <name type="common">Swimming crab</name>
    <name type="synonym">Neptunus trituberculatus</name>
    <dbReference type="NCBI Taxonomy" id="210409"/>
    <lineage>
        <taxon>Eukaryota</taxon>
        <taxon>Metazoa</taxon>
        <taxon>Ecdysozoa</taxon>
        <taxon>Arthropoda</taxon>
        <taxon>Crustacea</taxon>
        <taxon>Multicrustacea</taxon>
        <taxon>Malacostraca</taxon>
        <taxon>Eumalacostraca</taxon>
        <taxon>Eucarida</taxon>
        <taxon>Decapoda</taxon>
        <taxon>Pleocyemata</taxon>
        <taxon>Brachyura</taxon>
        <taxon>Eubrachyura</taxon>
        <taxon>Portunoidea</taxon>
        <taxon>Portunidae</taxon>
        <taxon>Portuninae</taxon>
        <taxon>Portunus</taxon>
    </lineage>
</organism>
<dbReference type="AlphaFoldDB" id="A0A5B7FGY8"/>
<evidence type="ECO:0000313" key="2">
    <source>
        <dbReference type="EMBL" id="MPC44539.1"/>
    </source>
</evidence>